<name>A0A1H1FB54_9ACTN</name>
<dbReference type="Proteomes" id="UP000199301">
    <property type="component" value="Unassembled WGS sequence"/>
</dbReference>
<evidence type="ECO:0000313" key="2">
    <source>
        <dbReference type="EMBL" id="SDQ98212.1"/>
    </source>
</evidence>
<reference evidence="3" key="1">
    <citation type="submission" date="2016-10" db="EMBL/GenBank/DDBJ databases">
        <authorList>
            <person name="Varghese N."/>
            <person name="Submissions S."/>
        </authorList>
    </citation>
    <scope>NUCLEOTIDE SEQUENCE [LARGE SCALE GENOMIC DNA]</scope>
    <source>
        <strain evidence="3">DSM 45459</strain>
    </source>
</reference>
<protein>
    <submittedName>
        <fullName evidence="2">AMP-binding enzyme</fullName>
    </submittedName>
</protein>
<gene>
    <name evidence="2" type="ORF">SAMN04489718_2947</name>
</gene>
<evidence type="ECO:0000256" key="1">
    <source>
        <dbReference type="SAM" id="MobiDB-lite"/>
    </source>
</evidence>
<proteinExistence type="predicted"/>
<keyword evidence="3" id="KW-1185">Reference proteome</keyword>
<dbReference type="SUPFAM" id="SSF56801">
    <property type="entry name" value="Acetyl-CoA synthetase-like"/>
    <property type="match status" value="1"/>
</dbReference>
<organism evidence="2 3">
    <name type="scientific">Actinopolyspora saharensis</name>
    <dbReference type="NCBI Taxonomy" id="995062"/>
    <lineage>
        <taxon>Bacteria</taxon>
        <taxon>Bacillati</taxon>
        <taxon>Actinomycetota</taxon>
        <taxon>Actinomycetes</taxon>
        <taxon>Actinopolysporales</taxon>
        <taxon>Actinopolysporaceae</taxon>
        <taxon>Actinopolyspora</taxon>
    </lineage>
</organism>
<dbReference type="STRING" id="995062.SAMN04489718_2947"/>
<evidence type="ECO:0000313" key="3">
    <source>
        <dbReference type="Proteomes" id="UP000199301"/>
    </source>
</evidence>
<dbReference type="InterPro" id="IPR042099">
    <property type="entry name" value="ANL_N_sf"/>
</dbReference>
<dbReference type="AlphaFoldDB" id="A0A1H1FB54"/>
<feature type="region of interest" description="Disordered" evidence="1">
    <location>
        <begin position="1"/>
        <end position="20"/>
    </location>
</feature>
<accession>A0A1H1FB54</accession>
<dbReference type="OrthoDB" id="179194at2"/>
<sequence length="368" mass="40860">MITQTDPSRVLDPPEGERPDPDELVRAAMQWHFSPETGSPYWLERARTLDFDPLTDIRTHADLVRFPNVAAELRDVRVEDLIPRGYGTHPDVVGVFESGGTTGAPKRVVLLRDWLERMLTASNANLDAHGFPRGANWLGVVPTGPHIVGEFFRRSATTHGTRGFSLDLDPRWVKKLLSRAETNSAGAYAEHVLDQMEFVLRSQDVGVLNITPSLLERAVHREPLVRLINEKVRAIRWGGTELDPDSRHLYRTEIFPETVMCGNYGSTMILGMAGERPGLDDDSPCVFDSLSPWVTFSVVDTTDSRPVPRGERGQVLVHHVSKSFLLPNNLERDSALRMDPPAGGAGDSVADIRPLATFENEAVVEGVY</sequence>
<dbReference type="Gene3D" id="3.40.50.12780">
    <property type="entry name" value="N-terminal domain of ligase-like"/>
    <property type="match status" value="1"/>
</dbReference>
<dbReference type="EMBL" id="FNKO01000002">
    <property type="protein sequence ID" value="SDQ98212.1"/>
    <property type="molecule type" value="Genomic_DNA"/>
</dbReference>